<evidence type="ECO:0000256" key="2">
    <source>
        <dbReference type="ARBA" id="ARBA00022946"/>
    </source>
</evidence>
<dbReference type="Gene3D" id="3.40.50.970">
    <property type="match status" value="1"/>
</dbReference>
<evidence type="ECO:0000256" key="1">
    <source>
        <dbReference type="ARBA" id="ARBA00001964"/>
    </source>
</evidence>
<evidence type="ECO:0000313" key="6">
    <source>
        <dbReference type="Ensembl" id="ENSNGAP00000021959.1"/>
    </source>
</evidence>
<dbReference type="OMA" id="CENNCCR"/>
<accession>A0A8C6RV27</accession>
<keyword evidence="4" id="KW-0786">Thiamine pyrophosphate</keyword>
<evidence type="ECO:0000256" key="3">
    <source>
        <dbReference type="ARBA" id="ARBA00023002"/>
    </source>
</evidence>
<comment type="cofactor">
    <cofactor evidence="1">
        <name>thiamine diphosphate</name>
        <dbReference type="ChEBI" id="CHEBI:58937"/>
    </cofactor>
</comment>
<sequence>MLVAVVSRVLFGVVQPPAHQGLLAYQNFSKHGTCNINKCDLYQLDEGPATSTVLTQEDSLKCYHAKQVVGHMELKALQAEVHLGFCHLWDSQEACCEGLEATINPSDYVITVHCSILAELTGRQGGCAKGKGRSMHMYAKTFSPGNGTVRAQVPLGAGVTVASKYLGTVEICLGLYGGGTANQGQVAEAYNLSALWKLPLVCENNCCRLGTANERAAASNFIPGLWAVSEWDGCALCWRGPILMELQTYSYHGHSMSNTGISYRSYEEIHDRRSKSDPIMLLPQLSRTQYEIDTDVKREKVAQFATTDPEPPLEDLANHIFTTQPPFEVRGTNKWIKYKSIS</sequence>
<dbReference type="SUPFAM" id="SSF52518">
    <property type="entry name" value="Thiamin diphosphate-binding fold (THDP-binding)"/>
    <property type="match status" value="1"/>
</dbReference>
<dbReference type="GO" id="GO:0006086">
    <property type="term" value="P:pyruvate decarboxylation to acetyl-CoA"/>
    <property type="evidence" value="ECO:0007669"/>
    <property type="project" value="TreeGrafter"/>
</dbReference>
<dbReference type="Ensembl" id="ENSNGAT00000027641.1">
    <property type="protein sequence ID" value="ENSNGAP00000021959.1"/>
    <property type="gene ID" value="ENSNGAG00000020993.1"/>
</dbReference>
<keyword evidence="3" id="KW-0560">Oxidoreductase</keyword>
<evidence type="ECO:0000256" key="4">
    <source>
        <dbReference type="ARBA" id="ARBA00023052"/>
    </source>
</evidence>
<reference evidence="6" key="1">
    <citation type="submission" date="2025-08" db="UniProtKB">
        <authorList>
            <consortium name="Ensembl"/>
        </authorList>
    </citation>
    <scope>IDENTIFICATION</scope>
</reference>
<keyword evidence="2" id="KW-0809">Transit peptide</keyword>
<proteinExistence type="predicted"/>
<dbReference type="InterPro" id="IPR050642">
    <property type="entry name" value="PDH_E1_Alpha_Subunit"/>
</dbReference>
<dbReference type="Pfam" id="PF00676">
    <property type="entry name" value="E1_dh"/>
    <property type="match status" value="2"/>
</dbReference>
<organism evidence="6 7">
    <name type="scientific">Nannospalax galili</name>
    <name type="common">Northern Israeli blind subterranean mole rat</name>
    <name type="synonym">Spalax galili</name>
    <dbReference type="NCBI Taxonomy" id="1026970"/>
    <lineage>
        <taxon>Eukaryota</taxon>
        <taxon>Metazoa</taxon>
        <taxon>Chordata</taxon>
        <taxon>Craniata</taxon>
        <taxon>Vertebrata</taxon>
        <taxon>Euteleostomi</taxon>
        <taxon>Mammalia</taxon>
        <taxon>Eutheria</taxon>
        <taxon>Euarchontoglires</taxon>
        <taxon>Glires</taxon>
        <taxon>Rodentia</taxon>
        <taxon>Myomorpha</taxon>
        <taxon>Muroidea</taxon>
        <taxon>Spalacidae</taxon>
        <taxon>Spalacinae</taxon>
        <taxon>Nannospalax</taxon>
    </lineage>
</organism>
<evidence type="ECO:0000259" key="5">
    <source>
        <dbReference type="Pfam" id="PF00676"/>
    </source>
</evidence>
<dbReference type="PANTHER" id="PTHR11516">
    <property type="entry name" value="PYRUVATE DEHYDROGENASE E1 COMPONENT, ALPHA SUBUNIT BACTERIAL AND ORGANELLAR"/>
    <property type="match status" value="1"/>
</dbReference>
<dbReference type="AlphaFoldDB" id="A0A8C6RV27"/>
<name>A0A8C6RV27_NANGA</name>
<evidence type="ECO:0000313" key="7">
    <source>
        <dbReference type="Proteomes" id="UP000694381"/>
    </source>
</evidence>
<reference evidence="6" key="2">
    <citation type="submission" date="2025-09" db="UniProtKB">
        <authorList>
            <consortium name="Ensembl"/>
        </authorList>
    </citation>
    <scope>IDENTIFICATION</scope>
</reference>
<keyword evidence="7" id="KW-1185">Reference proteome</keyword>
<dbReference type="GO" id="GO:0004739">
    <property type="term" value="F:pyruvate dehydrogenase (acetyl-transferring) activity"/>
    <property type="evidence" value="ECO:0007669"/>
    <property type="project" value="TreeGrafter"/>
</dbReference>
<dbReference type="InterPro" id="IPR029061">
    <property type="entry name" value="THDP-binding"/>
</dbReference>
<protein>
    <recommendedName>
        <fullName evidence="5">Dehydrogenase E1 component domain-containing protein</fullName>
    </recommendedName>
</protein>
<dbReference type="GeneTree" id="ENSGT00530000063174"/>
<feature type="domain" description="Dehydrogenase E1 component" evidence="5">
    <location>
        <begin position="239"/>
        <end position="283"/>
    </location>
</feature>
<dbReference type="InterPro" id="IPR001017">
    <property type="entry name" value="DH_E1"/>
</dbReference>
<feature type="domain" description="Dehydrogenase E1 component" evidence="5">
    <location>
        <begin position="77"/>
        <end position="220"/>
    </location>
</feature>
<dbReference type="PANTHER" id="PTHR11516:SF23">
    <property type="entry name" value="PYRUVATE DEHYDROGENASE E1 COMPONENT SUBUNIT ALPHA, TESTIS-SPECIFIC FORM, MITOCHONDRIAL"/>
    <property type="match status" value="1"/>
</dbReference>
<dbReference type="Proteomes" id="UP000694381">
    <property type="component" value="Unassembled WGS sequence"/>
</dbReference>